<evidence type="ECO:0000256" key="5">
    <source>
        <dbReference type="ARBA" id="ARBA00022801"/>
    </source>
</evidence>
<accession>A0A3N4JYX2</accession>
<dbReference type="AlphaFoldDB" id="A0A3N4JYX2"/>
<proteinExistence type="inferred from homology"/>
<dbReference type="InterPro" id="IPR000675">
    <property type="entry name" value="Cutinase/axe"/>
</dbReference>
<dbReference type="PANTHER" id="PTHR48250:SF2">
    <property type="entry name" value="CUTINASE"/>
    <property type="match status" value="1"/>
</dbReference>
<protein>
    <recommendedName>
        <fullName evidence="2">cutinase</fullName>
        <ecNumber evidence="2">3.1.1.74</ecNumber>
    </recommendedName>
</protein>
<keyword evidence="3" id="KW-0719">Serine esterase</keyword>
<dbReference type="GO" id="GO:0016052">
    <property type="term" value="P:carbohydrate catabolic process"/>
    <property type="evidence" value="ECO:0007669"/>
    <property type="project" value="TreeGrafter"/>
</dbReference>
<evidence type="ECO:0000256" key="2">
    <source>
        <dbReference type="ARBA" id="ARBA00013095"/>
    </source>
</evidence>
<gene>
    <name evidence="9" type="ORF">L873DRAFT_1669608</name>
</gene>
<feature type="disulfide bond" evidence="8">
    <location>
        <begin position="5"/>
        <end position="80"/>
    </location>
</feature>
<dbReference type="Pfam" id="PF01083">
    <property type="entry name" value="Cutinase"/>
    <property type="match status" value="1"/>
</dbReference>
<name>A0A3N4JYX2_9PEZI</name>
<evidence type="ECO:0000256" key="7">
    <source>
        <dbReference type="ARBA" id="ARBA00034045"/>
    </source>
</evidence>
<dbReference type="PANTHER" id="PTHR48250">
    <property type="entry name" value="CUTINASE 2-RELATED"/>
    <property type="match status" value="1"/>
</dbReference>
<comment type="catalytic activity">
    <reaction evidence="7">
        <text>cutin + H2O = cutin monomers.</text>
        <dbReference type="EC" id="3.1.1.74"/>
    </reaction>
</comment>
<dbReference type="GO" id="GO:0050525">
    <property type="term" value="F:cutinase activity"/>
    <property type="evidence" value="ECO:0007669"/>
    <property type="project" value="UniProtKB-EC"/>
</dbReference>
<dbReference type="InterPro" id="IPR011150">
    <property type="entry name" value="Cutinase_monf"/>
</dbReference>
<evidence type="ECO:0000313" key="10">
    <source>
        <dbReference type="Proteomes" id="UP000276215"/>
    </source>
</evidence>
<dbReference type="GO" id="GO:0005576">
    <property type="term" value="C:extracellular region"/>
    <property type="evidence" value="ECO:0007669"/>
    <property type="project" value="InterPro"/>
</dbReference>
<sequence>LHNPCKPITLLFARDTHRAGNIGTGVGPLFFNNLTHLLPFRVSLQGVNNYPASVCGYLEEILETGAQYMADLVLFDKMKCPDSKIVLPGYIQGAQVVHKAIDRLMGGDYARIAAVVLFRDPKFGKVLPGALGVDLFTVCHRGG</sequence>
<dbReference type="OrthoDB" id="2975078at2759"/>
<comment type="similarity">
    <text evidence="1">Belongs to the cutinase family.</text>
</comment>
<feature type="non-terminal residue" evidence="9">
    <location>
        <position position="1"/>
    </location>
</feature>
<evidence type="ECO:0000256" key="8">
    <source>
        <dbReference type="PIRSR" id="PIRSR611150-2"/>
    </source>
</evidence>
<dbReference type="Gene3D" id="3.40.50.1820">
    <property type="entry name" value="alpha/beta hydrolase"/>
    <property type="match status" value="1"/>
</dbReference>
<keyword evidence="6 8" id="KW-1015">Disulfide bond</keyword>
<dbReference type="EC" id="3.1.1.74" evidence="2"/>
<evidence type="ECO:0000256" key="4">
    <source>
        <dbReference type="ARBA" id="ARBA00022729"/>
    </source>
</evidence>
<evidence type="ECO:0000256" key="3">
    <source>
        <dbReference type="ARBA" id="ARBA00022487"/>
    </source>
</evidence>
<keyword evidence="10" id="KW-1185">Reference proteome</keyword>
<reference evidence="9 10" key="1">
    <citation type="journal article" date="2018" name="Nat. Ecol. Evol.">
        <title>Pezizomycetes genomes reveal the molecular basis of ectomycorrhizal truffle lifestyle.</title>
        <authorList>
            <person name="Murat C."/>
            <person name="Payen T."/>
            <person name="Noel B."/>
            <person name="Kuo A."/>
            <person name="Morin E."/>
            <person name="Chen J."/>
            <person name="Kohler A."/>
            <person name="Krizsan K."/>
            <person name="Balestrini R."/>
            <person name="Da Silva C."/>
            <person name="Montanini B."/>
            <person name="Hainaut M."/>
            <person name="Levati E."/>
            <person name="Barry K.W."/>
            <person name="Belfiori B."/>
            <person name="Cichocki N."/>
            <person name="Clum A."/>
            <person name="Dockter R.B."/>
            <person name="Fauchery L."/>
            <person name="Guy J."/>
            <person name="Iotti M."/>
            <person name="Le Tacon F."/>
            <person name="Lindquist E.A."/>
            <person name="Lipzen A."/>
            <person name="Malagnac F."/>
            <person name="Mello A."/>
            <person name="Molinier V."/>
            <person name="Miyauchi S."/>
            <person name="Poulain J."/>
            <person name="Riccioni C."/>
            <person name="Rubini A."/>
            <person name="Sitrit Y."/>
            <person name="Splivallo R."/>
            <person name="Traeger S."/>
            <person name="Wang M."/>
            <person name="Zifcakova L."/>
            <person name="Wipf D."/>
            <person name="Zambonelli A."/>
            <person name="Paolocci F."/>
            <person name="Nowrousian M."/>
            <person name="Ottonello S."/>
            <person name="Baldrian P."/>
            <person name="Spatafora J.W."/>
            <person name="Henrissat B."/>
            <person name="Nagy L.G."/>
            <person name="Aury J.M."/>
            <person name="Wincker P."/>
            <person name="Grigoriev I.V."/>
            <person name="Bonfante P."/>
            <person name="Martin F.M."/>
        </authorList>
    </citation>
    <scope>NUCLEOTIDE SEQUENCE [LARGE SCALE GENOMIC DNA]</scope>
    <source>
        <strain evidence="9 10">120613-1</strain>
    </source>
</reference>
<keyword evidence="4" id="KW-0732">Signal</keyword>
<organism evidence="9 10">
    <name type="scientific">Choiromyces venosus 120613-1</name>
    <dbReference type="NCBI Taxonomy" id="1336337"/>
    <lineage>
        <taxon>Eukaryota</taxon>
        <taxon>Fungi</taxon>
        <taxon>Dikarya</taxon>
        <taxon>Ascomycota</taxon>
        <taxon>Pezizomycotina</taxon>
        <taxon>Pezizomycetes</taxon>
        <taxon>Pezizales</taxon>
        <taxon>Tuberaceae</taxon>
        <taxon>Choiromyces</taxon>
    </lineage>
</organism>
<keyword evidence="5 9" id="KW-0378">Hydrolase</keyword>
<dbReference type="EMBL" id="ML120362">
    <property type="protein sequence ID" value="RPB03570.1"/>
    <property type="molecule type" value="Genomic_DNA"/>
</dbReference>
<dbReference type="SMART" id="SM01110">
    <property type="entry name" value="Cutinase"/>
    <property type="match status" value="1"/>
</dbReference>
<dbReference type="Proteomes" id="UP000276215">
    <property type="component" value="Unassembled WGS sequence"/>
</dbReference>
<evidence type="ECO:0000313" key="9">
    <source>
        <dbReference type="EMBL" id="RPB03570.1"/>
    </source>
</evidence>
<dbReference type="STRING" id="1336337.A0A3N4JYX2"/>
<evidence type="ECO:0000256" key="6">
    <source>
        <dbReference type="ARBA" id="ARBA00023157"/>
    </source>
</evidence>
<dbReference type="InterPro" id="IPR029058">
    <property type="entry name" value="AB_hydrolase_fold"/>
</dbReference>
<dbReference type="SUPFAM" id="SSF53474">
    <property type="entry name" value="alpha/beta-Hydrolases"/>
    <property type="match status" value="1"/>
</dbReference>
<evidence type="ECO:0000256" key="1">
    <source>
        <dbReference type="ARBA" id="ARBA00007534"/>
    </source>
</evidence>